<comment type="caution">
    <text evidence="8">The sequence shown here is derived from an EMBL/GenBank/DDBJ whole genome shotgun (WGS) entry which is preliminary data.</text>
</comment>
<evidence type="ECO:0000256" key="6">
    <source>
        <dbReference type="SAM" id="MobiDB-lite"/>
    </source>
</evidence>
<dbReference type="InterPro" id="IPR029056">
    <property type="entry name" value="Ribokinase-like"/>
</dbReference>
<name>T0ZLA3_9ZZZZ</name>
<dbReference type="PANTHER" id="PTHR12592">
    <property type="entry name" value="ATP-DEPENDENT (S)-NAD(P)H-HYDRATE DEHYDRATASE FAMILY MEMBER"/>
    <property type="match status" value="1"/>
</dbReference>
<dbReference type="GO" id="GO:0016836">
    <property type="term" value="F:hydro-lyase activity"/>
    <property type="evidence" value="ECO:0007669"/>
    <property type="project" value="InterPro"/>
</dbReference>
<keyword evidence="4" id="KW-0520">NAD</keyword>
<evidence type="ECO:0000256" key="3">
    <source>
        <dbReference type="ARBA" id="ARBA00022857"/>
    </source>
</evidence>
<reference evidence="8" key="2">
    <citation type="journal article" date="2014" name="ISME J.">
        <title>Microbial stratification in low pH oxic and suboxic macroscopic growths along an acid mine drainage.</title>
        <authorList>
            <person name="Mendez-Garcia C."/>
            <person name="Mesa V."/>
            <person name="Sprenger R.R."/>
            <person name="Richter M."/>
            <person name="Diez M.S."/>
            <person name="Solano J."/>
            <person name="Bargiela R."/>
            <person name="Golyshina O.V."/>
            <person name="Manteca A."/>
            <person name="Ramos J.L."/>
            <person name="Gallego J.R."/>
            <person name="Llorente I."/>
            <person name="Martins Dos Santos V.A."/>
            <person name="Jensen O.N."/>
            <person name="Pelaez A.I."/>
            <person name="Sanchez J."/>
            <person name="Ferrer M."/>
        </authorList>
    </citation>
    <scope>NUCLEOTIDE SEQUENCE</scope>
</reference>
<feature type="non-terminal residue" evidence="8">
    <location>
        <position position="220"/>
    </location>
</feature>
<dbReference type="EMBL" id="AUZX01010932">
    <property type="protein sequence ID" value="EQD45262.1"/>
    <property type="molecule type" value="Genomic_DNA"/>
</dbReference>
<dbReference type="SUPFAM" id="SSF53613">
    <property type="entry name" value="Ribokinase-like"/>
    <property type="match status" value="1"/>
</dbReference>
<evidence type="ECO:0000256" key="4">
    <source>
        <dbReference type="ARBA" id="ARBA00023027"/>
    </source>
</evidence>
<dbReference type="Gene3D" id="3.40.1190.20">
    <property type="match status" value="1"/>
</dbReference>
<evidence type="ECO:0000256" key="5">
    <source>
        <dbReference type="ARBA" id="ARBA00023239"/>
    </source>
</evidence>
<protein>
    <submittedName>
        <fullName evidence="8">Uncharacterized protein family, carbohydrate kinase-related domain protein</fullName>
    </submittedName>
</protein>
<gene>
    <name evidence="8" type="ORF">B1A_14881</name>
</gene>
<keyword evidence="8" id="KW-0418">Kinase</keyword>
<proteinExistence type="predicted"/>
<feature type="domain" description="YjeF C-terminal" evidence="7">
    <location>
        <begin position="1"/>
        <end position="220"/>
    </location>
</feature>
<reference evidence="8" key="1">
    <citation type="submission" date="2013-08" db="EMBL/GenBank/DDBJ databases">
        <authorList>
            <person name="Mendez C."/>
            <person name="Richter M."/>
            <person name="Ferrer M."/>
            <person name="Sanchez J."/>
        </authorList>
    </citation>
    <scope>NUCLEOTIDE SEQUENCE</scope>
</reference>
<keyword evidence="2" id="KW-0067">ATP-binding</keyword>
<keyword evidence="3" id="KW-0521">NADP</keyword>
<organism evidence="8">
    <name type="scientific">mine drainage metagenome</name>
    <dbReference type="NCBI Taxonomy" id="410659"/>
    <lineage>
        <taxon>unclassified sequences</taxon>
        <taxon>metagenomes</taxon>
        <taxon>ecological metagenomes</taxon>
    </lineage>
</organism>
<dbReference type="InterPro" id="IPR000631">
    <property type="entry name" value="CARKD"/>
</dbReference>
<feature type="region of interest" description="Disordered" evidence="6">
    <location>
        <begin position="144"/>
        <end position="164"/>
    </location>
</feature>
<evidence type="ECO:0000256" key="2">
    <source>
        <dbReference type="ARBA" id="ARBA00022840"/>
    </source>
</evidence>
<evidence type="ECO:0000313" key="8">
    <source>
        <dbReference type="EMBL" id="EQD45262.1"/>
    </source>
</evidence>
<dbReference type="Pfam" id="PF01256">
    <property type="entry name" value="Carb_kinase"/>
    <property type="match status" value="1"/>
</dbReference>
<keyword evidence="5" id="KW-0456">Lyase</keyword>
<dbReference type="PROSITE" id="PS51383">
    <property type="entry name" value="YJEF_C_3"/>
    <property type="match status" value="1"/>
</dbReference>
<dbReference type="AlphaFoldDB" id="T0ZLA3"/>
<keyword evidence="1" id="KW-0547">Nucleotide-binding</keyword>
<evidence type="ECO:0000259" key="7">
    <source>
        <dbReference type="PROSITE" id="PS51383"/>
    </source>
</evidence>
<evidence type="ECO:0000256" key="1">
    <source>
        <dbReference type="ARBA" id="ARBA00022741"/>
    </source>
</evidence>
<dbReference type="GO" id="GO:0005524">
    <property type="term" value="F:ATP binding"/>
    <property type="evidence" value="ECO:0007669"/>
    <property type="project" value="UniProtKB-KW"/>
</dbReference>
<dbReference type="PANTHER" id="PTHR12592:SF0">
    <property type="entry name" value="ATP-DEPENDENT (S)-NAD(P)H-HYDRATE DEHYDRATASE"/>
    <property type="match status" value="1"/>
</dbReference>
<dbReference type="GO" id="GO:0110051">
    <property type="term" value="P:metabolite repair"/>
    <property type="evidence" value="ECO:0007669"/>
    <property type="project" value="TreeGrafter"/>
</dbReference>
<dbReference type="GO" id="GO:0016301">
    <property type="term" value="F:kinase activity"/>
    <property type="evidence" value="ECO:0007669"/>
    <property type="project" value="UniProtKB-KW"/>
</dbReference>
<accession>T0ZLA3</accession>
<keyword evidence="8" id="KW-0808">Transferase</keyword>
<sequence>MVATGAMRTGAGLCRIATVKDILPSVLTICPVATGFIINPRDIKSLVEFADQHDVVAVGPGLAMGATTRKIVLELLERHRGPMVLDADALNTLAALEASEWPTRRDWSNVILTPHMGEFMRLMAAVAKRGGNIGLAAEKAPAAVSAPRSLADDDDPPSTADGVALDMPEESAAATAVQCAPEPAVKSGPDRTALAELLSRATGCVVVLKGHQTVIADGGR</sequence>